<feature type="compositionally biased region" description="Polar residues" evidence="4">
    <location>
        <begin position="811"/>
        <end position="831"/>
    </location>
</feature>
<evidence type="ECO:0000259" key="5">
    <source>
        <dbReference type="PROSITE" id="PS52004"/>
    </source>
</evidence>
<evidence type="ECO:0000256" key="2">
    <source>
        <dbReference type="ARBA" id="ARBA00022553"/>
    </source>
</evidence>
<evidence type="ECO:0000256" key="1">
    <source>
        <dbReference type="ARBA" id="ARBA00022450"/>
    </source>
</evidence>
<keyword evidence="3" id="KW-0808">Transferase</keyword>
<accession>A0ABS0NRI6</accession>
<feature type="region of interest" description="Disordered" evidence="4">
    <location>
        <begin position="784"/>
        <end position="881"/>
    </location>
</feature>
<feature type="compositionally biased region" description="Basic residues" evidence="4">
    <location>
        <begin position="871"/>
        <end position="881"/>
    </location>
</feature>
<keyword evidence="2" id="KW-0597">Phosphoprotein</keyword>
<dbReference type="InterPro" id="IPR020841">
    <property type="entry name" value="PKS_Beta-ketoAc_synthase_dom"/>
</dbReference>
<protein>
    <recommendedName>
        <fullName evidence="5">Ketosynthase family 3 (KS3) domain-containing protein</fullName>
    </recommendedName>
</protein>
<organism evidence="6 7">
    <name type="scientific">Streptomyces pactum</name>
    <dbReference type="NCBI Taxonomy" id="68249"/>
    <lineage>
        <taxon>Bacteria</taxon>
        <taxon>Bacillati</taxon>
        <taxon>Actinomycetota</taxon>
        <taxon>Actinomycetes</taxon>
        <taxon>Kitasatosporales</taxon>
        <taxon>Streptomycetaceae</taxon>
        <taxon>Streptomyces</taxon>
    </lineage>
</organism>
<dbReference type="Pfam" id="PF02801">
    <property type="entry name" value="Ketoacyl-synt_C"/>
    <property type="match status" value="1"/>
</dbReference>
<dbReference type="PANTHER" id="PTHR43775:SF37">
    <property type="entry name" value="SI:DKEY-61P9.11"/>
    <property type="match status" value="1"/>
</dbReference>
<evidence type="ECO:0000313" key="6">
    <source>
        <dbReference type="EMBL" id="MBH5337825.1"/>
    </source>
</evidence>
<name>A0ABS0NRI6_9ACTN</name>
<feature type="domain" description="Ketosynthase family 3 (KS3)" evidence="5">
    <location>
        <begin position="1"/>
        <end position="451"/>
    </location>
</feature>
<keyword evidence="1" id="KW-0596">Phosphopantetheine</keyword>
<dbReference type="Gene3D" id="3.40.47.10">
    <property type="match status" value="2"/>
</dbReference>
<proteinExistence type="inferred from homology"/>
<dbReference type="SMART" id="SM00825">
    <property type="entry name" value="PKS_KS"/>
    <property type="match status" value="1"/>
</dbReference>
<feature type="compositionally biased region" description="Low complexity" evidence="4">
    <location>
        <begin position="861"/>
        <end position="870"/>
    </location>
</feature>
<dbReference type="InterPro" id="IPR016039">
    <property type="entry name" value="Thiolase-like"/>
</dbReference>
<dbReference type="InterPro" id="IPR014031">
    <property type="entry name" value="Ketoacyl_synth_C"/>
</dbReference>
<dbReference type="PANTHER" id="PTHR43775">
    <property type="entry name" value="FATTY ACID SYNTHASE"/>
    <property type="match status" value="1"/>
</dbReference>
<evidence type="ECO:0000256" key="3">
    <source>
        <dbReference type="RuleBase" id="RU003694"/>
    </source>
</evidence>
<feature type="compositionally biased region" description="Pro residues" evidence="4">
    <location>
        <begin position="845"/>
        <end position="860"/>
    </location>
</feature>
<dbReference type="CDD" id="cd00833">
    <property type="entry name" value="PKS"/>
    <property type="match status" value="1"/>
</dbReference>
<dbReference type="InterPro" id="IPR050091">
    <property type="entry name" value="PKS_NRPS_Biosynth_Enz"/>
</dbReference>
<dbReference type="InterPro" id="IPR014030">
    <property type="entry name" value="Ketoacyl_synth_N"/>
</dbReference>
<reference evidence="6 7" key="1">
    <citation type="submission" date="2020-09" db="EMBL/GenBank/DDBJ databases">
        <title>Biosynthesis of the nuclear factor of activated T cells inhibitor NFAT-133 and its congeners in Streptomyces pactum.</title>
        <authorList>
            <person name="Zhou W."/>
            <person name="Posri P."/>
            <person name="Abugrain M.E."/>
            <person name="Weisberg A.J."/>
            <person name="Chang J.H."/>
            <person name="Mahmud T."/>
        </authorList>
    </citation>
    <scope>NUCLEOTIDE SEQUENCE [LARGE SCALE GENOMIC DNA]</scope>
    <source>
        <strain evidence="6 7">ATCC 27456</strain>
    </source>
</reference>
<dbReference type="SUPFAM" id="SSF53901">
    <property type="entry name" value="Thiolase-like"/>
    <property type="match status" value="3"/>
</dbReference>
<dbReference type="Pfam" id="PF00109">
    <property type="entry name" value="ketoacyl-synt"/>
    <property type="match status" value="2"/>
</dbReference>
<evidence type="ECO:0000313" key="7">
    <source>
        <dbReference type="Proteomes" id="UP000807371"/>
    </source>
</evidence>
<evidence type="ECO:0000256" key="4">
    <source>
        <dbReference type="SAM" id="MobiDB-lite"/>
    </source>
</evidence>
<keyword evidence="7" id="KW-1185">Reference proteome</keyword>
<dbReference type="EMBL" id="JACYXC010000001">
    <property type="protein sequence ID" value="MBH5337825.1"/>
    <property type="molecule type" value="Genomic_DNA"/>
</dbReference>
<comment type="similarity">
    <text evidence="3">Belongs to the thiolase-like superfamily. Beta-ketoacyl-ACP synthases family.</text>
</comment>
<gene>
    <name evidence="6" type="ORF">IHE55_24815</name>
</gene>
<sequence>MGLTVAGANSPEEFWKLRTTGDELFVKVPADRWAHHNFHSADTEDEDKAYAENCVFITDFVPVPGSVDSMAGRGRDEDPGQDHELTTMWLRHSLVQALDGVRHRDTDRCSFVVGYTPDGSQHLEEAGVLDSVTRMAGDIVDGLELSEAERRALREDIDGALARRYWRAAHGGSRFLPHRVGELAMAGLLPPATELHMVDTACSSSLYAIDIAAKGLLMGKQDIAVCGGAFALAPRGTVLFSKLQGLSKRGRVHALDEDADGVIFADGAALVVLKRLSRARADGDRVLGVLRAFGSSSDGKGKAIYAPNAAGQSLAVRRALEAGEVGADAVQWVNAHATGTPAGDLAEFTTLREFYGTGGPATVTSNKSLIGHTGWAAGVVSLIENLLGLAEDTIPGQFRFSTPRADFRLSETGLQITPEAQPWPREEAGPRLAAVSGFGFGGTNAHLIVAEDRTEPLARATAAPRPAQVPDTGHRIAVVGWSAHLPGLDGREAVERWLDGGAPPLDSFGQDYPAPPFNKVRLPPKTIRALDRCQLMILECAHQLRDRMPEFWAEQARTTGVFVGHMGPTRAAMLYANRCYLDDIAEALTGVRSDAVPGVLDALRERVRGMIPASNEDSFPGQMPNIISARVANYFDLHGPNMTMDSGFASALSSITSAGRYLRTGELDFALAGGINGNSLPEYRTLIGDLLPPEATALAEGAFLFALTTEERARRAGLEILAYVDEPLGGRQEEAAPVGSVLCGAPDPDNARYLGAAGGLAVLKALRGAPGTVQVSTDTTETAAGARLWLTIPGPGGDTGPRPDAHRSVTGHRTSTDNGSATGHGTATGNGRATDDAPRRRPRHPPPPAGRSRPPSPLGSPPTGYGTATARRSRSAGRSRG</sequence>
<dbReference type="RefSeq" id="WP_197991061.1">
    <property type="nucleotide sequence ID" value="NZ_JACYXC010000001.1"/>
</dbReference>
<comment type="caution">
    <text evidence="6">The sequence shown here is derived from an EMBL/GenBank/DDBJ whole genome shotgun (WGS) entry which is preliminary data.</text>
</comment>
<dbReference type="PROSITE" id="PS52004">
    <property type="entry name" value="KS3_2"/>
    <property type="match status" value="1"/>
</dbReference>
<dbReference type="Proteomes" id="UP000807371">
    <property type="component" value="Unassembled WGS sequence"/>
</dbReference>